<dbReference type="EMBL" id="VTOX01000002">
    <property type="protein sequence ID" value="NKE65721.1"/>
    <property type="molecule type" value="Genomic_DNA"/>
</dbReference>
<accession>A0A7X6I5V2</accession>
<proteinExistence type="predicted"/>
<comment type="caution">
    <text evidence="2">The sequence shown here is derived from an EMBL/GenBank/DDBJ whole genome shotgun (WGS) entry which is preliminary data.</text>
</comment>
<keyword evidence="1" id="KW-0472">Membrane</keyword>
<protein>
    <submittedName>
        <fullName evidence="2">Uncharacterized protein</fullName>
    </submittedName>
</protein>
<evidence type="ECO:0000313" key="3">
    <source>
        <dbReference type="Proteomes" id="UP000521868"/>
    </source>
</evidence>
<keyword evidence="1" id="KW-0812">Transmembrane</keyword>
<keyword evidence="1" id="KW-1133">Transmembrane helix</keyword>
<name>A0A7X6I5V2_9BURK</name>
<evidence type="ECO:0000256" key="1">
    <source>
        <dbReference type="SAM" id="Phobius"/>
    </source>
</evidence>
<dbReference type="Proteomes" id="UP000521868">
    <property type="component" value="Unassembled WGS sequence"/>
</dbReference>
<feature type="transmembrane region" description="Helical" evidence="1">
    <location>
        <begin position="39"/>
        <end position="58"/>
    </location>
</feature>
<dbReference type="RefSeq" id="WP_168106814.1">
    <property type="nucleotide sequence ID" value="NZ_VTOX01000002.1"/>
</dbReference>
<evidence type="ECO:0000313" key="2">
    <source>
        <dbReference type="EMBL" id="NKE65721.1"/>
    </source>
</evidence>
<sequence>MKATPHRRQVIVAVLLALAIVGAGMRAWADDPSLARDIGTLLLVLWLPAVGNIVAFAIRRWRAAHPPRPPFDPAAPFEGHLLVELARVGPAPAGAVDAGLCTLVVGSEGFTARLARPLADWLAAPQPAVLQVQLLRPALALARLPAGAAFSVLAGTRALGTGRVLEVQRPVDGEAGG</sequence>
<reference evidence="2 3" key="1">
    <citation type="journal article" date="2020" name="Nature">
        <title>Bacterial chemolithoautotrophy via manganese oxidation.</title>
        <authorList>
            <person name="Yu H."/>
            <person name="Leadbetter J.R."/>
        </authorList>
    </citation>
    <scope>NUCLEOTIDE SEQUENCE [LARGE SCALE GENOMIC DNA]</scope>
    <source>
        <strain evidence="2 3">RBP-1</strain>
    </source>
</reference>
<organism evidence="2 3">
    <name type="scientific">Ramlibacter lithotrophicus</name>
    <dbReference type="NCBI Taxonomy" id="2606681"/>
    <lineage>
        <taxon>Bacteria</taxon>
        <taxon>Pseudomonadati</taxon>
        <taxon>Pseudomonadota</taxon>
        <taxon>Betaproteobacteria</taxon>
        <taxon>Burkholderiales</taxon>
        <taxon>Comamonadaceae</taxon>
        <taxon>Ramlibacter</taxon>
    </lineage>
</organism>
<gene>
    <name evidence="2" type="ORF">RAMLITH_07785</name>
</gene>
<keyword evidence="3" id="KW-1185">Reference proteome</keyword>
<dbReference type="AlphaFoldDB" id="A0A7X6I5V2"/>